<dbReference type="Pfam" id="PF13361">
    <property type="entry name" value="UvrD_C"/>
    <property type="match status" value="1"/>
</dbReference>
<dbReference type="InterPro" id="IPR000212">
    <property type="entry name" value="DNA_helicase_UvrD/REP"/>
</dbReference>
<keyword evidence="17" id="KW-1185">Reference proteome</keyword>
<evidence type="ECO:0000256" key="1">
    <source>
        <dbReference type="ARBA" id="ARBA00009922"/>
    </source>
</evidence>
<evidence type="ECO:0000256" key="10">
    <source>
        <dbReference type="ARBA" id="ARBA00034923"/>
    </source>
</evidence>
<dbReference type="GO" id="GO:0000725">
    <property type="term" value="P:recombinational repair"/>
    <property type="evidence" value="ECO:0007669"/>
    <property type="project" value="TreeGrafter"/>
</dbReference>
<dbReference type="InterPro" id="IPR013986">
    <property type="entry name" value="DExx_box_DNA_helicase_dom_sf"/>
</dbReference>
<dbReference type="Gene3D" id="1.10.486.10">
    <property type="entry name" value="PCRA, domain 4"/>
    <property type="match status" value="1"/>
</dbReference>
<keyword evidence="2 12" id="KW-0547">Nucleotide-binding</keyword>
<dbReference type="GO" id="GO:0003677">
    <property type="term" value="F:DNA binding"/>
    <property type="evidence" value="ECO:0007669"/>
    <property type="project" value="UniProtKB-KW"/>
</dbReference>
<evidence type="ECO:0000313" key="17">
    <source>
        <dbReference type="Proteomes" id="UP000642920"/>
    </source>
</evidence>
<dbReference type="EMBL" id="JAERQG010000003">
    <property type="protein sequence ID" value="MBL0766113.1"/>
    <property type="molecule type" value="Genomic_DNA"/>
</dbReference>
<dbReference type="GO" id="GO:0033202">
    <property type="term" value="C:DNA helicase complex"/>
    <property type="evidence" value="ECO:0007669"/>
    <property type="project" value="TreeGrafter"/>
</dbReference>
<evidence type="ECO:0000256" key="9">
    <source>
        <dbReference type="ARBA" id="ARBA00034808"/>
    </source>
</evidence>
<dbReference type="GO" id="GO:0016787">
    <property type="term" value="F:hydrolase activity"/>
    <property type="evidence" value="ECO:0007669"/>
    <property type="project" value="UniProtKB-UniRule"/>
</dbReference>
<keyword evidence="5 12" id="KW-0067">ATP-binding</keyword>
<evidence type="ECO:0000256" key="12">
    <source>
        <dbReference type="PROSITE-ProRule" id="PRU00560"/>
    </source>
</evidence>
<name>A0A937DHN6_9BACT</name>
<dbReference type="GO" id="GO:0005829">
    <property type="term" value="C:cytosol"/>
    <property type="evidence" value="ECO:0007669"/>
    <property type="project" value="TreeGrafter"/>
</dbReference>
<keyword evidence="7" id="KW-0413">Isomerase</keyword>
<sequence length="756" mass="86735">MDYLAHLNPPQREGVENLEGPTMIIAGAGSGKTRVLTYRIAHLIRSKDVDPFKILALTFTNKAAKEMRERIEKVVGTDARNLWMGTFHSVFSRILRAESDKLGYPSNFTIYDTDDSKSLIKNIVREMGLDEKLYKANVVYNRISGAKNNLISWQNYISNPVYISDDEQAQKPKMGAIYKEYVQRCFRAGAMDFDDLLFNTNILFRDHLDVLNKYQQRFQYVMIDEFQDTNISQYLITKRLASVHQNICVVGDDAQSIYAFRGANIQNILNFEKDYPDLSVIKLEQNYRSTQNIVNAANSVIVKNSAQLKKSVWTENDHGEKVHLIKATSDNEEGRLVASSIFEDRSNKKLENKDFAILYRTNSQSRSMEEALRKMNIPYRIFGGLSFYQRREIKDLLAYLRFTINQNDEQSFRRIINLPKRGIGGTSVDKIMVAAFENERPLWDVLNNIQNFLPGRAANAVQNFVTLIKSFRIKLEREDAFETASFIAKQSGLLKELYDDKTIEGLNRYENVQELLNAIKEFVDSTESEDKSLEAFIADVALLTDADNQDPNDTNYVNMMTIHSAKGLEFKHVYIVGMEEDLFPSQMMLNSRADLEEERRLFYVALTRAMEKVTLTYALSRYRFGRLKSCEPSRFIEEIDPEFLKVDRKFNSSEPMGSMNNGSSNSLYARNLVAKRKATTPKVPPGKKLHTPSADFKPSDTRSLDTGMRVEHPKFGFGKVVKMDVDGANRKATIEFELFGEKTLLLTFAKLRILED</sequence>
<evidence type="ECO:0000256" key="5">
    <source>
        <dbReference type="ARBA" id="ARBA00022840"/>
    </source>
</evidence>
<dbReference type="FunFam" id="1.10.486.10:FF:000003">
    <property type="entry name" value="ATP-dependent DNA helicase"/>
    <property type="match status" value="1"/>
</dbReference>
<organism evidence="16 17">
    <name type="scientific">Marivirga atlantica</name>
    <dbReference type="NCBI Taxonomy" id="1548457"/>
    <lineage>
        <taxon>Bacteria</taxon>
        <taxon>Pseudomonadati</taxon>
        <taxon>Bacteroidota</taxon>
        <taxon>Cytophagia</taxon>
        <taxon>Cytophagales</taxon>
        <taxon>Marivirgaceae</taxon>
        <taxon>Marivirga</taxon>
    </lineage>
</organism>
<evidence type="ECO:0000313" key="16">
    <source>
        <dbReference type="EMBL" id="MBL0766113.1"/>
    </source>
</evidence>
<reference evidence="16" key="1">
    <citation type="submission" date="2021-01" db="EMBL/GenBank/DDBJ databases">
        <title>Marivirga sp. nov., isolated from intertidal surface sediments.</title>
        <authorList>
            <person name="Zhang M."/>
        </authorList>
    </citation>
    <scope>NUCLEOTIDE SEQUENCE</scope>
    <source>
        <strain evidence="16">SM1354</strain>
    </source>
</reference>
<gene>
    <name evidence="16" type="ORF">JKP34_12675</name>
</gene>
<feature type="region of interest" description="Disordered" evidence="13">
    <location>
        <begin position="677"/>
        <end position="707"/>
    </location>
</feature>
<accession>A0A937DHN6</accession>
<dbReference type="GO" id="GO:0043138">
    <property type="term" value="F:3'-5' DNA helicase activity"/>
    <property type="evidence" value="ECO:0007669"/>
    <property type="project" value="UniProtKB-EC"/>
</dbReference>
<evidence type="ECO:0000256" key="3">
    <source>
        <dbReference type="ARBA" id="ARBA00022801"/>
    </source>
</evidence>
<feature type="domain" description="UvrD-like helicase ATP-binding" evidence="14">
    <location>
        <begin position="5"/>
        <end position="290"/>
    </location>
</feature>
<dbReference type="GO" id="GO:0005524">
    <property type="term" value="F:ATP binding"/>
    <property type="evidence" value="ECO:0007669"/>
    <property type="project" value="UniProtKB-UniRule"/>
</dbReference>
<keyword evidence="4 12" id="KW-0347">Helicase</keyword>
<dbReference type="EC" id="5.6.2.4" evidence="9"/>
<keyword evidence="3 12" id="KW-0378">Hydrolase</keyword>
<dbReference type="CDD" id="cd17932">
    <property type="entry name" value="DEXQc_UvrD"/>
    <property type="match status" value="1"/>
</dbReference>
<evidence type="ECO:0000259" key="15">
    <source>
        <dbReference type="PROSITE" id="PS51217"/>
    </source>
</evidence>
<dbReference type="InterPro" id="IPR027417">
    <property type="entry name" value="P-loop_NTPase"/>
</dbReference>
<evidence type="ECO:0000256" key="2">
    <source>
        <dbReference type="ARBA" id="ARBA00022741"/>
    </source>
</evidence>
<feature type="binding site" evidence="12">
    <location>
        <begin position="26"/>
        <end position="33"/>
    </location>
    <ligand>
        <name>ATP</name>
        <dbReference type="ChEBI" id="CHEBI:30616"/>
    </ligand>
</feature>
<comment type="similarity">
    <text evidence="1">Belongs to the helicase family. UvrD subfamily.</text>
</comment>
<evidence type="ECO:0000256" key="7">
    <source>
        <dbReference type="ARBA" id="ARBA00023235"/>
    </source>
</evidence>
<comment type="catalytic activity">
    <reaction evidence="8">
        <text>Couples ATP hydrolysis with the unwinding of duplex DNA by translocating in the 3'-5' direction.</text>
        <dbReference type="EC" id="5.6.2.4"/>
    </reaction>
</comment>
<dbReference type="PROSITE" id="PS51198">
    <property type="entry name" value="UVRD_HELICASE_ATP_BIND"/>
    <property type="match status" value="1"/>
</dbReference>
<dbReference type="SUPFAM" id="SSF52540">
    <property type="entry name" value="P-loop containing nucleoside triphosphate hydrolases"/>
    <property type="match status" value="1"/>
</dbReference>
<evidence type="ECO:0000256" key="8">
    <source>
        <dbReference type="ARBA" id="ARBA00034617"/>
    </source>
</evidence>
<dbReference type="AlphaFoldDB" id="A0A937DHN6"/>
<evidence type="ECO:0000256" key="11">
    <source>
        <dbReference type="ARBA" id="ARBA00048988"/>
    </source>
</evidence>
<dbReference type="Pfam" id="PF21196">
    <property type="entry name" value="PcrA_UvrD_tudor"/>
    <property type="match status" value="1"/>
</dbReference>
<evidence type="ECO:0000256" key="6">
    <source>
        <dbReference type="ARBA" id="ARBA00023125"/>
    </source>
</evidence>
<evidence type="ECO:0000256" key="13">
    <source>
        <dbReference type="SAM" id="MobiDB-lite"/>
    </source>
</evidence>
<feature type="domain" description="UvrD-like helicase C-terminal" evidence="15">
    <location>
        <begin position="291"/>
        <end position="567"/>
    </location>
</feature>
<dbReference type="PANTHER" id="PTHR11070:SF2">
    <property type="entry name" value="ATP-DEPENDENT DNA HELICASE SRS2"/>
    <property type="match status" value="1"/>
</dbReference>
<dbReference type="Gene3D" id="3.40.50.300">
    <property type="entry name" value="P-loop containing nucleotide triphosphate hydrolases"/>
    <property type="match status" value="2"/>
</dbReference>
<dbReference type="InterPro" id="IPR014016">
    <property type="entry name" value="UvrD-like_ATP-bd"/>
</dbReference>
<dbReference type="Pfam" id="PF00580">
    <property type="entry name" value="UvrD-helicase"/>
    <property type="match status" value="1"/>
</dbReference>
<protein>
    <recommendedName>
        <fullName evidence="9">DNA 3'-5' helicase</fullName>
        <ecNumber evidence="9">5.6.2.4</ecNumber>
    </recommendedName>
    <alternativeName>
        <fullName evidence="10">DNA 3'-5' helicase II</fullName>
    </alternativeName>
</protein>
<dbReference type="InterPro" id="IPR014017">
    <property type="entry name" value="DNA_helicase_UvrD-like_C"/>
</dbReference>
<proteinExistence type="inferred from homology"/>
<comment type="caution">
    <text evidence="16">The sequence shown here is derived from an EMBL/GenBank/DDBJ whole genome shotgun (WGS) entry which is preliminary data.</text>
</comment>
<dbReference type="PROSITE" id="PS51217">
    <property type="entry name" value="UVRD_HELICASE_CTER"/>
    <property type="match status" value="1"/>
</dbReference>
<comment type="catalytic activity">
    <reaction evidence="11">
        <text>ATP + H2O = ADP + phosphate + H(+)</text>
        <dbReference type="Rhea" id="RHEA:13065"/>
        <dbReference type="ChEBI" id="CHEBI:15377"/>
        <dbReference type="ChEBI" id="CHEBI:15378"/>
        <dbReference type="ChEBI" id="CHEBI:30616"/>
        <dbReference type="ChEBI" id="CHEBI:43474"/>
        <dbReference type="ChEBI" id="CHEBI:456216"/>
        <dbReference type="EC" id="5.6.2.4"/>
    </reaction>
</comment>
<evidence type="ECO:0000259" key="14">
    <source>
        <dbReference type="PROSITE" id="PS51198"/>
    </source>
</evidence>
<feature type="compositionally biased region" description="Basic residues" evidence="13">
    <location>
        <begin position="677"/>
        <end position="690"/>
    </location>
</feature>
<dbReference type="PANTHER" id="PTHR11070">
    <property type="entry name" value="UVRD / RECB / PCRA DNA HELICASE FAMILY MEMBER"/>
    <property type="match status" value="1"/>
</dbReference>
<keyword evidence="6" id="KW-0238">DNA-binding</keyword>
<dbReference type="CDD" id="cd18807">
    <property type="entry name" value="SF1_C_UvrD"/>
    <property type="match status" value="1"/>
</dbReference>
<dbReference type="Proteomes" id="UP000642920">
    <property type="component" value="Unassembled WGS sequence"/>
</dbReference>
<evidence type="ECO:0000256" key="4">
    <source>
        <dbReference type="ARBA" id="ARBA00022806"/>
    </source>
</evidence>
<feature type="compositionally biased region" description="Basic and acidic residues" evidence="13">
    <location>
        <begin position="697"/>
        <end position="707"/>
    </location>
</feature>
<dbReference type="RefSeq" id="WP_201922008.1">
    <property type="nucleotide sequence ID" value="NZ_JAERQG010000003.1"/>
</dbReference>
<dbReference type="Gene3D" id="1.10.10.160">
    <property type="match status" value="1"/>
</dbReference>